<feature type="compositionally biased region" description="Low complexity" evidence="1">
    <location>
        <begin position="32"/>
        <end position="100"/>
    </location>
</feature>
<feature type="compositionally biased region" description="Low complexity" evidence="1">
    <location>
        <begin position="1"/>
        <end position="17"/>
    </location>
</feature>
<dbReference type="EMBL" id="REFW01000001">
    <property type="protein sequence ID" value="RMB62270.1"/>
    <property type="molecule type" value="Genomic_DNA"/>
</dbReference>
<evidence type="ECO:0000256" key="2">
    <source>
        <dbReference type="SAM" id="Phobius"/>
    </source>
</evidence>
<evidence type="ECO:0000256" key="1">
    <source>
        <dbReference type="SAM" id="MobiDB-lite"/>
    </source>
</evidence>
<feature type="transmembrane region" description="Helical" evidence="2">
    <location>
        <begin position="113"/>
        <end position="135"/>
    </location>
</feature>
<dbReference type="AlphaFoldDB" id="A0A3M0GBR8"/>
<protein>
    <submittedName>
        <fullName evidence="3">DUF3352 domain-containing protein</fullName>
    </submittedName>
</protein>
<name>A0A3M0GBR8_9ACTN</name>
<comment type="caution">
    <text evidence="3">The sequence shown here is derived from an EMBL/GenBank/DDBJ whole genome shotgun (WGS) entry which is preliminary data.</text>
</comment>
<proteinExistence type="predicted"/>
<keyword evidence="2" id="KW-0472">Membrane</keyword>
<keyword evidence="2" id="KW-1133">Transmembrane helix</keyword>
<reference evidence="3 4" key="1">
    <citation type="submission" date="2018-10" db="EMBL/GenBank/DDBJ databases">
        <title>Tessaracoccus antarcticuss sp. nov., isolated from sediment.</title>
        <authorList>
            <person name="Zhou L.Y."/>
            <person name="Du Z.J."/>
        </authorList>
    </citation>
    <scope>NUCLEOTIDE SEQUENCE [LARGE SCALE GENOMIC DNA]</scope>
    <source>
        <strain evidence="3 4">JDX10</strain>
    </source>
</reference>
<feature type="compositionally biased region" description="Gly residues" evidence="1">
    <location>
        <begin position="18"/>
        <end position="31"/>
    </location>
</feature>
<keyword evidence="2" id="KW-0812">Transmembrane</keyword>
<dbReference type="RefSeq" id="WP_121900820.1">
    <property type="nucleotide sequence ID" value="NZ_REFW01000001.1"/>
</dbReference>
<organism evidence="3 4">
    <name type="scientific">Tessaracoccus antarcticus</name>
    <dbReference type="NCBI Taxonomy" id="2479848"/>
    <lineage>
        <taxon>Bacteria</taxon>
        <taxon>Bacillati</taxon>
        <taxon>Actinomycetota</taxon>
        <taxon>Actinomycetes</taxon>
        <taxon>Propionibacteriales</taxon>
        <taxon>Propionibacteriaceae</taxon>
        <taxon>Tessaracoccus</taxon>
    </lineage>
</organism>
<evidence type="ECO:0000313" key="3">
    <source>
        <dbReference type="EMBL" id="RMB62270.1"/>
    </source>
</evidence>
<sequence>MSQNDQTPPWGNNPNGPQGQGPNPGGSGPAGQQGYPQQGQPYPQQGQPYPQQGYQQQGQPYPQQGQPYPQQGQPYPQQGYQQQGQPYPQQGYAQQGQTQQMAPGTKKKSKAPVIVAGALALALVVGGIVFAMNFLGGATPAASQGIPANALAVLEVNLNPSVADKLAVKGFAEKFPAMAESVTDVDGDYKKAMYQAIFSDVDEAPDYSELEPWLGDSMAIAVLSSPTASEDILSSDPDVLMSIQVTDAGKAEAFMSKHGDGAQVSFLDDLMLVTDKDKPAPDVAAIKDSSLAENEDYKADMAKLGGSWLATGWVGTELFKQAVDASSESTGVNADVPNARVAMGLKIEDGSAVMRAVSWSDQVVTEGPATTFLGSLPSSALGAMSFSLSDSVHDLLWEQLEPLIADSPEFGDQLGITSKDDLKAILGSEMAIAVGMDEFNSPIVGLKVRTDDVAKHESFMDTIGSTMGLEGIAHVANGDVVTTTFGQSPDEFANPAGTLGDNETAQKLTKGSGDPQAVMWVDLPAILAIPDLGLGSDDEMMQNLEPLSGIGMSSSILGDDYAETFIRVGTK</sequence>
<accession>A0A3M0GBR8</accession>
<gene>
    <name evidence="3" type="ORF">EAX62_06860</name>
</gene>
<dbReference type="Pfam" id="PF11832">
    <property type="entry name" value="DUF3352"/>
    <property type="match status" value="1"/>
</dbReference>
<dbReference type="Proteomes" id="UP000275256">
    <property type="component" value="Unassembled WGS sequence"/>
</dbReference>
<evidence type="ECO:0000313" key="4">
    <source>
        <dbReference type="Proteomes" id="UP000275256"/>
    </source>
</evidence>
<dbReference type="InterPro" id="IPR021787">
    <property type="entry name" value="DUF3352"/>
</dbReference>
<feature type="region of interest" description="Disordered" evidence="1">
    <location>
        <begin position="1"/>
        <end position="105"/>
    </location>
</feature>
<keyword evidence="4" id="KW-1185">Reference proteome</keyword>